<keyword evidence="3" id="KW-0946">Virion</keyword>
<evidence type="ECO:0000256" key="3">
    <source>
        <dbReference type="ARBA" id="ARBA00022844"/>
    </source>
</evidence>
<organism evidence="5 6">
    <name type="scientific">Artemisia virus B</name>
    <dbReference type="NCBI Taxonomy" id="2812730"/>
    <lineage>
        <taxon>Viruses</taxon>
        <taxon>Riboviria</taxon>
        <taxon>Orthornavirae</taxon>
        <taxon>Pisuviricota</taxon>
        <taxon>Pisoniviricetes</taxon>
        <taxon>Sobelivirales</taxon>
        <taxon>Solemoviridae</taxon>
        <taxon>Polerovirus</taxon>
        <taxon>Polerovirus ARTVB</taxon>
    </lineage>
</organism>
<dbReference type="GO" id="GO:0019028">
    <property type="term" value="C:viral capsid"/>
    <property type="evidence" value="ECO:0007669"/>
    <property type="project" value="UniProtKB-KW"/>
</dbReference>
<dbReference type="GO" id="GO:0005198">
    <property type="term" value="F:structural molecule activity"/>
    <property type="evidence" value="ECO:0007669"/>
    <property type="project" value="InterPro"/>
</dbReference>
<comment type="subcellular location">
    <subcellularLocation>
        <location evidence="1">Virion</location>
    </subcellularLocation>
</comment>
<feature type="region of interest" description="Disordered" evidence="4">
    <location>
        <begin position="1"/>
        <end position="22"/>
    </location>
</feature>
<protein>
    <submittedName>
        <fullName evidence="5">Coat protein</fullName>
    </submittedName>
</protein>
<keyword evidence="2 5" id="KW-0167">Capsid protein</keyword>
<evidence type="ECO:0000256" key="2">
    <source>
        <dbReference type="ARBA" id="ARBA00022561"/>
    </source>
</evidence>
<name>A0A894J6L2_9VIRU</name>
<dbReference type="Pfam" id="PF00894">
    <property type="entry name" value="Luteo_coat"/>
    <property type="match status" value="1"/>
</dbReference>
<proteinExistence type="predicted"/>
<evidence type="ECO:0000313" key="6">
    <source>
        <dbReference type="Proteomes" id="UP001265101"/>
    </source>
</evidence>
<keyword evidence="6" id="KW-1185">Reference proteome</keyword>
<evidence type="ECO:0000256" key="4">
    <source>
        <dbReference type="SAM" id="MobiDB-lite"/>
    </source>
</evidence>
<feature type="compositionally biased region" description="Basic residues" evidence="4">
    <location>
        <begin position="13"/>
        <end position="22"/>
    </location>
</feature>
<dbReference type="EMBL" id="MT757161">
    <property type="protein sequence ID" value="QRV07421.1"/>
    <property type="molecule type" value="Genomic_RNA"/>
</dbReference>
<feature type="compositionally biased region" description="Polar residues" evidence="4">
    <location>
        <begin position="1"/>
        <end position="11"/>
    </location>
</feature>
<sequence>MSTVVVRNNNAARKGRSRRVRRARPIRRTRNVTVVQTVRRAPRRGRRRRRSGMGIRRGFNATVQRGDATFMFNKDKILGDSSGKFVFGKSLSECDAFSNGILRSFHQYKITKVQLQFLSEASSTSAGAISYEIDTGLKQTELKSTLNKFSIVKGGSKTFDSQAINGMMWRESDTDQFQIFYKGSGTNALAGSFKIFIHVSYQNSK</sequence>
<dbReference type="Proteomes" id="UP001265101">
    <property type="component" value="Segment"/>
</dbReference>
<accession>A0A894J6L2</accession>
<evidence type="ECO:0000313" key="5">
    <source>
        <dbReference type="EMBL" id="QRV07421.1"/>
    </source>
</evidence>
<dbReference type="PRINTS" id="PR00915">
    <property type="entry name" value="LUTEOGP1COAT"/>
</dbReference>
<dbReference type="InterPro" id="IPR001517">
    <property type="entry name" value="Luteo_coat"/>
</dbReference>
<evidence type="ECO:0000256" key="1">
    <source>
        <dbReference type="ARBA" id="ARBA00004328"/>
    </source>
</evidence>
<reference evidence="5" key="1">
    <citation type="submission" date="2020-07" db="EMBL/GenBank/DDBJ databases">
        <title>Complete genome sequence of artemisia virus B, a new polerovirus infecting Artemisia princeps in South Korea.</title>
        <authorList>
            <person name="Igori D."/>
            <person name="Jae Sun M."/>
        </authorList>
    </citation>
    <scope>NUCLEOTIDE SEQUENCE</scope>
    <source>
        <strain evidence="5">SK</strain>
    </source>
</reference>